<reference evidence="2" key="1">
    <citation type="journal article" date="2014" name="Front. Microbiol.">
        <title>High frequency of phylogenetically diverse reductive dehalogenase-homologous genes in deep subseafloor sedimentary metagenomes.</title>
        <authorList>
            <person name="Kawai M."/>
            <person name="Futagami T."/>
            <person name="Toyoda A."/>
            <person name="Takaki Y."/>
            <person name="Nishi S."/>
            <person name="Hori S."/>
            <person name="Arai W."/>
            <person name="Tsubouchi T."/>
            <person name="Morono Y."/>
            <person name="Uchiyama I."/>
            <person name="Ito T."/>
            <person name="Fujiyama A."/>
            <person name="Inagaki F."/>
            <person name="Takami H."/>
        </authorList>
    </citation>
    <scope>NUCLEOTIDE SEQUENCE</scope>
    <source>
        <strain evidence="2">Expedition CK06-06</strain>
    </source>
</reference>
<evidence type="ECO:0000313" key="2">
    <source>
        <dbReference type="EMBL" id="GAF95181.1"/>
    </source>
</evidence>
<organism evidence="2">
    <name type="scientific">marine sediment metagenome</name>
    <dbReference type="NCBI Taxonomy" id="412755"/>
    <lineage>
        <taxon>unclassified sequences</taxon>
        <taxon>metagenomes</taxon>
        <taxon>ecological metagenomes</taxon>
    </lineage>
</organism>
<gene>
    <name evidence="2" type="ORF">S01H1_26183</name>
</gene>
<dbReference type="Gene3D" id="3.60.21.10">
    <property type="match status" value="1"/>
</dbReference>
<proteinExistence type="predicted"/>
<dbReference type="Pfam" id="PF12850">
    <property type="entry name" value="Metallophos_2"/>
    <property type="match status" value="1"/>
</dbReference>
<sequence length="283" mass="32462">RLVERQRRVSVEDWYGERLRVGVLSDTHLGSLYFMRKLLEAAYKTFKRESVDAILHCGDMTAGEKMYKGQEYELYAHGFDAQRDEVINTYPECDGVPTRFITGNHDLSYWKRTGADIGEAIAERRADMIYLGMEEHDLQLGGLRLRLSHPGKGTAYALCYSEDTRILTRDRSWQLISALEDSDAVATLNPETNRLEWQLPTARPTYDYSGPMIQVGGSPGYSYDLLVTPSHQMWVARPWGANNTGRRRSFSPPGFHFVRAEEITAGRQYKLQRWAHWDGTEEA</sequence>
<evidence type="ECO:0000259" key="1">
    <source>
        <dbReference type="Pfam" id="PF12850"/>
    </source>
</evidence>
<feature type="non-terminal residue" evidence="2">
    <location>
        <position position="283"/>
    </location>
</feature>
<dbReference type="AlphaFoldDB" id="X0U778"/>
<dbReference type="InterPro" id="IPR029052">
    <property type="entry name" value="Metallo-depent_PP-like"/>
</dbReference>
<dbReference type="InterPro" id="IPR036844">
    <property type="entry name" value="Hint_dom_sf"/>
</dbReference>
<feature type="domain" description="Calcineurin-like phosphoesterase" evidence="1">
    <location>
        <begin position="20"/>
        <end position="151"/>
    </location>
</feature>
<dbReference type="Gene3D" id="2.170.16.10">
    <property type="entry name" value="Hedgehog/Intein (Hint) domain"/>
    <property type="match status" value="1"/>
</dbReference>
<comment type="caution">
    <text evidence="2">The sequence shown here is derived from an EMBL/GenBank/DDBJ whole genome shotgun (WGS) entry which is preliminary data.</text>
</comment>
<dbReference type="InterPro" id="IPR024654">
    <property type="entry name" value="Calcineurin-like_PHP_lpxH"/>
</dbReference>
<dbReference type="EMBL" id="BARS01015859">
    <property type="protein sequence ID" value="GAF95181.1"/>
    <property type="molecule type" value="Genomic_DNA"/>
</dbReference>
<accession>X0U778</accession>
<feature type="non-terminal residue" evidence="2">
    <location>
        <position position="1"/>
    </location>
</feature>
<protein>
    <recommendedName>
        <fullName evidence="1">Calcineurin-like phosphoesterase domain-containing protein</fullName>
    </recommendedName>
</protein>
<dbReference type="SUPFAM" id="SSF56300">
    <property type="entry name" value="Metallo-dependent phosphatases"/>
    <property type="match status" value="1"/>
</dbReference>
<dbReference type="SUPFAM" id="SSF51294">
    <property type="entry name" value="Hedgehog/intein (Hint) domain"/>
    <property type="match status" value="1"/>
</dbReference>
<name>X0U778_9ZZZZ</name>